<name>A0A183IY21_9BILA</name>
<dbReference type="WBParaSite" id="SBAD_0000883001-mRNA-1">
    <property type="protein sequence ID" value="SBAD_0000883001-mRNA-1"/>
    <property type="gene ID" value="SBAD_0000883001"/>
</dbReference>
<accession>A0A183IY21</accession>
<sequence>MARSKDEGENIRRTLAVKWQVSGRNTQKTRLNDTLKRRCSRLVVNAAIELRRRHGGQREKPHLSQPEREMKSKYSILIVSVYRRTYLAFSEFLGQLRLPMDEFCDTELGAKPRARWYPLKGKSGVCDEHRYRGELEIMLEFFNKPAEPSTKTTKATTHSNPFLNVDLRRSALHNLGKGLHFKSLARKEADIIQVQSYAVIFRTCEGYLRL</sequence>
<reference evidence="1 2" key="2">
    <citation type="submission" date="2018-11" db="EMBL/GenBank/DDBJ databases">
        <authorList>
            <consortium name="Pathogen Informatics"/>
        </authorList>
    </citation>
    <scope>NUCLEOTIDE SEQUENCE [LARGE SCALE GENOMIC DNA]</scope>
</reference>
<proteinExistence type="predicted"/>
<dbReference type="EMBL" id="UZAM01011679">
    <property type="protein sequence ID" value="VDP17602.1"/>
    <property type="molecule type" value="Genomic_DNA"/>
</dbReference>
<protein>
    <submittedName>
        <fullName evidence="3">HTH_OrfB_IS605 domain-containing protein</fullName>
    </submittedName>
</protein>
<evidence type="ECO:0000313" key="2">
    <source>
        <dbReference type="Proteomes" id="UP000270296"/>
    </source>
</evidence>
<dbReference type="Gene3D" id="2.60.40.150">
    <property type="entry name" value="C2 domain"/>
    <property type="match status" value="1"/>
</dbReference>
<keyword evidence="2" id="KW-1185">Reference proteome</keyword>
<organism evidence="3">
    <name type="scientific">Soboliphyme baturini</name>
    <dbReference type="NCBI Taxonomy" id="241478"/>
    <lineage>
        <taxon>Eukaryota</taxon>
        <taxon>Metazoa</taxon>
        <taxon>Ecdysozoa</taxon>
        <taxon>Nematoda</taxon>
        <taxon>Enoplea</taxon>
        <taxon>Dorylaimia</taxon>
        <taxon>Dioctophymatida</taxon>
        <taxon>Dioctophymatoidea</taxon>
        <taxon>Soboliphymatidae</taxon>
        <taxon>Soboliphyme</taxon>
    </lineage>
</organism>
<dbReference type="OrthoDB" id="8956628at2759"/>
<dbReference type="InterPro" id="IPR035892">
    <property type="entry name" value="C2_domain_sf"/>
</dbReference>
<dbReference type="AlphaFoldDB" id="A0A183IY21"/>
<reference evidence="3" key="1">
    <citation type="submission" date="2016-06" db="UniProtKB">
        <authorList>
            <consortium name="WormBaseParasite"/>
        </authorList>
    </citation>
    <scope>IDENTIFICATION</scope>
</reference>
<dbReference type="SUPFAM" id="SSF49562">
    <property type="entry name" value="C2 domain (Calcium/lipid-binding domain, CaLB)"/>
    <property type="match status" value="1"/>
</dbReference>
<evidence type="ECO:0000313" key="3">
    <source>
        <dbReference type="WBParaSite" id="SBAD_0000883001-mRNA-1"/>
    </source>
</evidence>
<dbReference type="Proteomes" id="UP000270296">
    <property type="component" value="Unassembled WGS sequence"/>
</dbReference>
<gene>
    <name evidence="1" type="ORF">SBAD_LOCUS8519</name>
</gene>
<evidence type="ECO:0000313" key="1">
    <source>
        <dbReference type="EMBL" id="VDP17602.1"/>
    </source>
</evidence>